<evidence type="ECO:0000313" key="3">
    <source>
        <dbReference type="Proteomes" id="UP000481421"/>
    </source>
</evidence>
<evidence type="ECO:0000256" key="1">
    <source>
        <dbReference type="SAM" id="Phobius"/>
    </source>
</evidence>
<organism evidence="2 3">
    <name type="scientific">Pseudotabrizicola algicola</name>
    <dbReference type="NCBI Taxonomy" id="2709381"/>
    <lineage>
        <taxon>Bacteria</taxon>
        <taxon>Pseudomonadati</taxon>
        <taxon>Pseudomonadota</taxon>
        <taxon>Alphaproteobacteria</taxon>
        <taxon>Rhodobacterales</taxon>
        <taxon>Paracoccaceae</taxon>
        <taxon>Pseudotabrizicola</taxon>
    </lineage>
</organism>
<reference evidence="2 3" key="1">
    <citation type="submission" date="2020-02" db="EMBL/GenBank/DDBJ databases">
        <title>Rhodobacter algicola sp. nov., isolated from microalga culture.</title>
        <authorList>
            <person name="Park C.-Y."/>
        </authorList>
    </citation>
    <scope>NUCLEOTIDE SEQUENCE [LARGE SCALE GENOMIC DNA]</scope>
    <source>
        <strain evidence="2 3">ETT8</strain>
    </source>
</reference>
<name>A0A6B3RN03_9RHOB</name>
<dbReference type="AlphaFoldDB" id="A0A6B3RN03"/>
<keyword evidence="1" id="KW-0812">Transmembrane</keyword>
<feature type="transmembrane region" description="Helical" evidence="1">
    <location>
        <begin position="27"/>
        <end position="48"/>
    </location>
</feature>
<protein>
    <submittedName>
        <fullName evidence="2">Uncharacterized protein</fullName>
    </submittedName>
</protein>
<gene>
    <name evidence="2" type="ORF">G3572_14770</name>
</gene>
<comment type="caution">
    <text evidence="2">The sequence shown here is derived from an EMBL/GenBank/DDBJ whole genome shotgun (WGS) entry which is preliminary data.</text>
</comment>
<keyword evidence="1" id="KW-0472">Membrane</keyword>
<dbReference type="EMBL" id="JAAIKE010000004">
    <property type="protein sequence ID" value="NEX47474.1"/>
    <property type="molecule type" value="Genomic_DNA"/>
</dbReference>
<proteinExistence type="predicted"/>
<sequence>MTAVTGARAKQAQERDATTSLAMPSGWWILPSVLGGGFVWFQIIRLALG</sequence>
<dbReference type="Proteomes" id="UP000481421">
    <property type="component" value="Unassembled WGS sequence"/>
</dbReference>
<evidence type="ECO:0000313" key="2">
    <source>
        <dbReference type="EMBL" id="NEX47474.1"/>
    </source>
</evidence>
<accession>A0A6B3RN03</accession>
<keyword evidence="1" id="KW-1133">Transmembrane helix</keyword>
<dbReference type="RefSeq" id="WP_164613174.1">
    <property type="nucleotide sequence ID" value="NZ_JAAIKE010000004.1"/>
</dbReference>
<keyword evidence="3" id="KW-1185">Reference proteome</keyword>